<comment type="caution">
    <text evidence="1">The sequence shown here is derived from an EMBL/GenBank/DDBJ whole genome shotgun (WGS) entry which is preliminary data.</text>
</comment>
<dbReference type="EMBL" id="QGKW02001988">
    <property type="protein sequence ID" value="KAF2549936.1"/>
    <property type="molecule type" value="Genomic_DNA"/>
</dbReference>
<organism evidence="1 2">
    <name type="scientific">Brassica cretica</name>
    <name type="common">Mustard</name>
    <dbReference type="NCBI Taxonomy" id="69181"/>
    <lineage>
        <taxon>Eukaryota</taxon>
        <taxon>Viridiplantae</taxon>
        <taxon>Streptophyta</taxon>
        <taxon>Embryophyta</taxon>
        <taxon>Tracheophyta</taxon>
        <taxon>Spermatophyta</taxon>
        <taxon>Magnoliopsida</taxon>
        <taxon>eudicotyledons</taxon>
        <taxon>Gunneridae</taxon>
        <taxon>Pentapetalae</taxon>
        <taxon>rosids</taxon>
        <taxon>malvids</taxon>
        <taxon>Brassicales</taxon>
        <taxon>Brassicaceae</taxon>
        <taxon>Brassiceae</taxon>
        <taxon>Brassica</taxon>
    </lineage>
</organism>
<protein>
    <submittedName>
        <fullName evidence="1">Uncharacterized protein</fullName>
    </submittedName>
</protein>
<gene>
    <name evidence="1" type="ORF">F2Q68_00034178</name>
</gene>
<dbReference type="Proteomes" id="UP000712281">
    <property type="component" value="Unassembled WGS sequence"/>
</dbReference>
<evidence type="ECO:0000313" key="1">
    <source>
        <dbReference type="EMBL" id="KAF2549936.1"/>
    </source>
</evidence>
<accession>A0A8S9GYR4</accession>
<evidence type="ECO:0000313" key="2">
    <source>
        <dbReference type="Proteomes" id="UP000712281"/>
    </source>
</evidence>
<proteinExistence type="predicted"/>
<dbReference type="AlphaFoldDB" id="A0A8S9GYR4"/>
<name>A0A8S9GYR4_BRACR</name>
<reference evidence="1" key="1">
    <citation type="submission" date="2019-12" db="EMBL/GenBank/DDBJ databases">
        <title>Genome sequencing and annotation of Brassica cretica.</title>
        <authorList>
            <person name="Studholme D.J."/>
            <person name="Sarris P.F."/>
        </authorList>
    </citation>
    <scope>NUCLEOTIDE SEQUENCE</scope>
    <source>
        <strain evidence="1">PFS-001/15</strain>
        <tissue evidence="1">Leaf</tissue>
    </source>
</reference>
<sequence length="165" mass="19170">MIRLRLFKTDDVFVGANRRTGCRVVIVSFGQFVRIVSNFNLATSRSCFEDFTYIFGAEERLFCDFGPDEANDKSLNCSFPDIPVELWCRLWNRVEFRHPKHFCQQTMLNRLSFKRFWPKVDLSSCACDLPLQKPRFALTCAPRGSIAATVFGIPRWLRLRYGLGI</sequence>